<dbReference type="AlphaFoldDB" id="A0AAQ3L9K4"/>
<proteinExistence type="predicted"/>
<evidence type="ECO:0000256" key="1">
    <source>
        <dbReference type="SAM" id="Phobius"/>
    </source>
</evidence>
<dbReference type="RefSeq" id="WP_317834100.1">
    <property type="nucleotide sequence ID" value="NZ_CP136920.1"/>
</dbReference>
<feature type="signal peptide" evidence="2">
    <location>
        <begin position="1"/>
        <end position="22"/>
    </location>
</feature>
<keyword evidence="2" id="KW-0732">Signal</keyword>
<name>A0AAQ3L9K4_9BACT</name>
<organism evidence="3 4">
    <name type="scientific">Rubellicoccus peritrichatus</name>
    <dbReference type="NCBI Taxonomy" id="3080537"/>
    <lineage>
        <taxon>Bacteria</taxon>
        <taxon>Pseudomonadati</taxon>
        <taxon>Verrucomicrobiota</taxon>
        <taxon>Opitutia</taxon>
        <taxon>Puniceicoccales</taxon>
        <taxon>Cerasicoccaceae</taxon>
        <taxon>Rubellicoccus</taxon>
    </lineage>
</organism>
<protein>
    <submittedName>
        <fullName evidence="3">PEP-CTERM sorting domain-containing protein</fullName>
    </submittedName>
</protein>
<dbReference type="NCBIfam" id="TIGR02595">
    <property type="entry name" value="PEP_CTERM"/>
    <property type="match status" value="1"/>
</dbReference>
<evidence type="ECO:0000313" key="3">
    <source>
        <dbReference type="EMBL" id="WOO41616.1"/>
    </source>
</evidence>
<accession>A0AAQ3L9K4</accession>
<evidence type="ECO:0000313" key="4">
    <source>
        <dbReference type="Proteomes" id="UP001304300"/>
    </source>
</evidence>
<keyword evidence="1" id="KW-0812">Transmembrane</keyword>
<dbReference type="EMBL" id="CP136920">
    <property type="protein sequence ID" value="WOO41616.1"/>
    <property type="molecule type" value="Genomic_DNA"/>
</dbReference>
<evidence type="ECO:0000256" key="2">
    <source>
        <dbReference type="SAM" id="SignalP"/>
    </source>
</evidence>
<feature type="transmembrane region" description="Helical" evidence="1">
    <location>
        <begin position="177"/>
        <end position="194"/>
    </location>
</feature>
<reference evidence="3 4" key="1">
    <citation type="submission" date="2023-10" db="EMBL/GenBank/DDBJ databases">
        <title>Rubellicoccus peritrichatus gen. nov., sp. nov., isolated from an algae of coral reef tank.</title>
        <authorList>
            <person name="Luo J."/>
        </authorList>
    </citation>
    <scope>NUCLEOTIDE SEQUENCE [LARGE SCALE GENOMIC DNA]</scope>
    <source>
        <strain evidence="3 4">CR14</strain>
    </source>
</reference>
<dbReference type="Proteomes" id="UP001304300">
    <property type="component" value="Chromosome"/>
</dbReference>
<keyword evidence="4" id="KW-1185">Reference proteome</keyword>
<gene>
    <name evidence="3" type="ORF">RZN69_00850</name>
</gene>
<feature type="chain" id="PRO_5042900845" evidence="2">
    <location>
        <begin position="23"/>
        <end position="201"/>
    </location>
</feature>
<dbReference type="KEGG" id="puo:RZN69_00850"/>
<keyword evidence="1" id="KW-1133">Transmembrane helix</keyword>
<sequence>MKMIKTITSTALLLCATSLAQATVVIQSYASNTGFDFDYGTWPGQLTLSTTGIEIAGTATNSGGGGNNLSPLDLTGESTLEITAQILPGNASSNFNVILFTTPGTTPGVSSGYQFSFADFNGASFTNVGLSLASPTFNGANGPADLSNITQIQIQGTFADTNAFALKVQSVQAVPEPANIALVLGTSFLGFVIFRRRILQR</sequence>
<dbReference type="InterPro" id="IPR013424">
    <property type="entry name" value="Ice-binding_C"/>
</dbReference>
<keyword evidence="1" id="KW-0472">Membrane</keyword>